<evidence type="ECO:0000313" key="1">
    <source>
        <dbReference type="EMBL" id="MBE9115146.1"/>
    </source>
</evidence>
<dbReference type="AlphaFoldDB" id="A0A8J7DU60"/>
<comment type="caution">
    <text evidence="1">The sequence shown here is derived from an EMBL/GenBank/DDBJ whole genome shotgun (WGS) entry which is preliminary data.</text>
</comment>
<accession>A0A8J7DU60</accession>
<organism evidence="1 2">
    <name type="scientific">Lusitaniella coriacea LEGE 07157</name>
    <dbReference type="NCBI Taxonomy" id="945747"/>
    <lineage>
        <taxon>Bacteria</taxon>
        <taxon>Bacillati</taxon>
        <taxon>Cyanobacteriota</taxon>
        <taxon>Cyanophyceae</taxon>
        <taxon>Spirulinales</taxon>
        <taxon>Lusitaniellaceae</taxon>
        <taxon>Lusitaniella</taxon>
    </lineage>
</organism>
<dbReference type="Proteomes" id="UP000654482">
    <property type="component" value="Unassembled WGS sequence"/>
</dbReference>
<proteinExistence type="predicted"/>
<keyword evidence="2" id="KW-1185">Reference proteome</keyword>
<reference evidence="1" key="1">
    <citation type="submission" date="2020-10" db="EMBL/GenBank/DDBJ databases">
        <authorList>
            <person name="Castelo-Branco R."/>
            <person name="Eusebio N."/>
            <person name="Adriana R."/>
            <person name="Vieira A."/>
            <person name="Brugerolle De Fraissinette N."/>
            <person name="Rezende De Castro R."/>
            <person name="Schneider M.P."/>
            <person name="Vasconcelos V."/>
            <person name="Leao P.N."/>
        </authorList>
    </citation>
    <scope>NUCLEOTIDE SEQUENCE</scope>
    <source>
        <strain evidence="1">LEGE 07157</strain>
    </source>
</reference>
<gene>
    <name evidence="1" type="ORF">IQ249_04460</name>
</gene>
<protein>
    <submittedName>
        <fullName evidence="1">Uncharacterized protein</fullName>
    </submittedName>
</protein>
<name>A0A8J7DU60_9CYAN</name>
<evidence type="ECO:0000313" key="2">
    <source>
        <dbReference type="Proteomes" id="UP000654482"/>
    </source>
</evidence>
<dbReference type="EMBL" id="JADEWZ010000005">
    <property type="protein sequence ID" value="MBE9115146.1"/>
    <property type="molecule type" value="Genomic_DNA"/>
</dbReference>
<sequence>MKQLSKLFERLGKNTVSQPTNLLYQRLEDALQEGNKIWLETNNDSFAGTPVHLDEEFVELLALSVATNGELKDESYQRTTWLIRLDCIAAVAYPTEHWSKTRLESLLTEKEKSPEQD</sequence>
<dbReference type="RefSeq" id="WP_194028242.1">
    <property type="nucleotide sequence ID" value="NZ_JADEWZ010000005.1"/>
</dbReference>